<dbReference type="InterPro" id="IPR009050">
    <property type="entry name" value="Globin-like_sf"/>
</dbReference>
<dbReference type="PROSITE" id="PS50885">
    <property type="entry name" value="HAMP"/>
    <property type="match status" value="1"/>
</dbReference>
<dbReference type="Pfam" id="PF00015">
    <property type="entry name" value="MCPsignal"/>
    <property type="match status" value="1"/>
</dbReference>
<keyword evidence="8" id="KW-1185">Reference proteome</keyword>
<dbReference type="SUPFAM" id="SSF58104">
    <property type="entry name" value="Methyl-accepting chemotaxis protein (MCP) signaling domain"/>
    <property type="match status" value="1"/>
</dbReference>
<dbReference type="CDD" id="cd01068">
    <property type="entry name" value="globin_sensor"/>
    <property type="match status" value="1"/>
</dbReference>
<proteinExistence type="inferred from homology"/>
<dbReference type="InterPro" id="IPR004090">
    <property type="entry name" value="Chemotax_Me-accpt_rcpt"/>
</dbReference>
<feature type="domain" description="Methyl-accepting transducer" evidence="5">
    <location>
        <begin position="248"/>
        <end position="477"/>
    </location>
</feature>
<gene>
    <name evidence="7" type="ORF">DEM27_00835</name>
</gene>
<dbReference type="EMBL" id="QFBC01000001">
    <property type="protein sequence ID" value="PWE58374.1"/>
    <property type="molecule type" value="Genomic_DNA"/>
</dbReference>
<feature type="domain" description="HAMP" evidence="6">
    <location>
        <begin position="202"/>
        <end position="243"/>
    </location>
</feature>
<sequence>MGHEGPSDQSQRTQGSLRDRLRFAGLDGDRCDLVRRYRPMLQPLVEAGLRDLFHRFQTFPDAARVFSSERQVERMHDLQSSHWDVLTDARFDSLYAERVKVLSDAESKMGIDPRWHVAGHAVVMEHLLSGLIGELDGWHVTPAKRRRARELGEVLSAVMRMVLVDVEIAVSLRFNQQRFQHKRQLDDQRQADHADVERLFGDVFRGLASRDLTVRVAGEVPDLYSELAETLNSALDEMQTALSSFAERSEAAEAAVGCLAGDAGTLVGHAARQSQQLLGTANLLGGIAARVRESVGFTKSAEQIALATRSAAEDSGNVVGKAISAMADIETSASQIGEIIGVIDEIAFQTNLLALNAGIEAARAGDSGRGFAVVAQEVRALAQRSADAAREIKTLVGGTKSQVEAGVQMVGRTQDAIGNIVRQVTDINAAISDIARSTEEHASGLDAVTADLGTLGGDIGSHAELARRTGTETDELHNVILELGETIREFRIHRQEYAARQAAPKAAPLAPARTAILPSARQISRENDVRNNFNRPIHRMGSMR</sequence>
<evidence type="ECO:0000256" key="3">
    <source>
        <dbReference type="PROSITE-ProRule" id="PRU00284"/>
    </source>
</evidence>
<dbReference type="InterPro" id="IPR044398">
    <property type="entry name" value="Globin-sensor_dom"/>
</dbReference>
<dbReference type="Gene3D" id="1.10.490.10">
    <property type="entry name" value="Globins"/>
    <property type="match status" value="1"/>
</dbReference>
<dbReference type="CDD" id="cd11386">
    <property type="entry name" value="MCP_signal"/>
    <property type="match status" value="1"/>
</dbReference>
<dbReference type="SMART" id="SM00283">
    <property type="entry name" value="MA"/>
    <property type="match status" value="1"/>
</dbReference>
<reference evidence="7 8" key="1">
    <citation type="submission" date="2018-05" db="EMBL/GenBank/DDBJ databases">
        <title>The draft genome of strain NS-104.</title>
        <authorList>
            <person name="Hang P."/>
            <person name="Jiang J."/>
        </authorList>
    </citation>
    <scope>NUCLEOTIDE SEQUENCE [LARGE SCALE GENOMIC DNA]</scope>
    <source>
        <strain evidence="7 8">NS-104</strain>
    </source>
</reference>
<dbReference type="GO" id="GO:0004888">
    <property type="term" value="F:transmembrane signaling receptor activity"/>
    <property type="evidence" value="ECO:0007669"/>
    <property type="project" value="InterPro"/>
</dbReference>
<feature type="region of interest" description="Disordered" evidence="4">
    <location>
        <begin position="519"/>
        <end position="544"/>
    </location>
</feature>
<dbReference type="InterPro" id="IPR012292">
    <property type="entry name" value="Globin/Proto"/>
</dbReference>
<dbReference type="Proteomes" id="UP000245252">
    <property type="component" value="Unassembled WGS sequence"/>
</dbReference>
<dbReference type="InterPro" id="IPR004089">
    <property type="entry name" value="MCPsignal_dom"/>
</dbReference>
<dbReference type="GO" id="GO:0016020">
    <property type="term" value="C:membrane"/>
    <property type="evidence" value="ECO:0007669"/>
    <property type="project" value="InterPro"/>
</dbReference>
<evidence type="ECO:0000259" key="5">
    <source>
        <dbReference type="PROSITE" id="PS50111"/>
    </source>
</evidence>
<evidence type="ECO:0000313" key="7">
    <source>
        <dbReference type="EMBL" id="PWE58374.1"/>
    </source>
</evidence>
<protein>
    <submittedName>
        <fullName evidence="7">Globin-coupled sensor protein</fullName>
    </submittedName>
</protein>
<dbReference type="PANTHER" id="PTHR43531:SF11">
    <property type="entry name" value="METHYL-ACCEPTING CHEMOTAXIS PROTEIN 3"/>
    <property type="match status" value="1"/>
</dbReference>
<dbReference type="AlphaFoldDB" id="A0A2U2DYH1"/>
<evidence type="ECO:0000256" key="2">
    <source>
        <dbReference type="ARBA" id="ARBA00029447"/>
    </source>
</evidence>
<dbReference type="PANTHER" id="PTHR43531">
    <property type="entry name" value="PROTEIN ICFG"/>
    <property type="match status" value="1"/>
</dbReference>
<name>A0A2U2DYH1_9HYPH</name>
<keyword evidence="1" id="KW-0145">Chemotaxis</keyword>
<evidence type="ECO:0000259" key="6">
    <source>
        <dbReference type="PROSITE" id="PS50885"/>
    </source>
</evidence>
<dbReference type="Gene3D" id="1.10.287.950">
    <property type="entry name" value="Methyl-accepting chemotaxis protein"/>
    <property type="match status" value="1"/>
</dbReference>
<evidence type="ECO:0000256" key="4">
    <source>
        <dbReference type="SAM" id="MobiDB-lite"/>
    </source>
</evidence>
<comment type="caution">
    <text evidence="7">The sequence shown here is derived from an EMBL/GenBank/DDBJ whole genome shotgun (WGS) entry which is preliminary data.</text>
</comment>
<dbReference type="InterPro" id="IPR039379">
    <property type="entry name" value="Protoglobin_sensor_dom"/>
</dbReference>
<dbReference type="OrthoDB" id="266313at2"/>
<dbReference type="PRINTS" id="PR00260">
    <property type="entry name" value="CHEMTRNSDUCR"/>
</dbReference>
<comment type="similarity">
    <text evidence="2">Belongs to the methyl-accepting chemotaxis (MCP) protein family.</text>
</comment>
<evidence type="ECO:0000256" key="1">
    <source>
        <dbReference type="ARBA" id="ARBA00022500"/>
    </source>
</evidence>
<dbReference type="InterPro" id="IPR051310">
    <property type="entry name" value="MCP_chemotaxis"/>
</dbReference>
<evidence type="ECO:0000313" key="8">
    <source>
        <dbReference type="Proteomes" id="UP000245252"/>
    </source>
</evidence>
<accession>A0A2U2DYH1</accession>
<dbReference type="Pfam" id="PF11563">
    <property type="entry name" value="Protoglobin"/>
    <property type="match status" value="1"/>
</dbReference>
<organism evidence="7 8">
    <name type="scientific">Metarhizobium album</name>
    <dbReference type="NCBI Taxonomy" id="2182425"/>
    <lineage>
        <taxon>Bacteria</taxon>
        <taxon>Pseudomonadati</taxon>
        <taxon>Pseudomonadota</taxon>
        <taxon>Alphaproteobacteria</taxon>
        <taxon>Hyphomicrobiales</taxon>
        <taxon>Rhizobiaceae</taxon>
        <taxon>Metarhizobium</taxon>
    </lineage>
</organism>
<keyword evidence="3" id="KW-0807">Transducer</keyword>
<dbReference type="GO" id="GO:0019825">
    <property type="term" value="F:oxygen binding"/>
    <property type="evidence" value="ECO:0007669"/>
    <property type="project" value="InterPro"/>
</dbReference>
<dbReference type="InterPro" id="IPR003660">
    <property type="entry name" value="HAMP_dom"/>
</dbReference>
<dbReference type="GO" id="GO:0006935">
    <property type="term" value="P:chemotaxis"/>
    <property type="evidence" value="ECO:0007669"/>
    <property type="project" value="UniProtKB-KW"/>
</dbReference>
<dbReference type="GO" id="GO:0020037">
    <property type="term" value="F:heme binding"/>
    <property type="evidence" value="ECO:0007669"/>
    <property type="project" value="InterPro"/>
</dbReference>
<dbReference type="PROSITE" id="PS50111">
    <property type="entry name" value="CHEMOTAXIS_TRANSDUC_2"/>
    <property type="match status" value="1"/>
</dbReference>
<dbReference type="SUPFAM" id="SSF46458">
    <property type="entry name" value="Globin-like"/>
    <property type="match status" value="1"/>
</dbReference>
<dbReference type="GO" id="GO:0007165">
    <property type="term" value="P:signal transduction"/>
    <property type="evidence" value="ECO:0007669"/>
    <property type="project" value="UniProtKB-KW"/>
</dbReference>